<sequence>MDQIISKKRWIIEGAHNLNWVSNSLKNADLIIFLDTPYYTRIWRITKRYLKQLIGVESANYAPTFKIFKNMFRWNHFFEKKSKAEIIKMFQQDKMNAIIVKDQKELDQYFN</sequence>
<dbReference type="InterPro" id="IPR052922">
    <property type="entry name" value="Cytidylate_Kinase-2"/>
</dbReference>
<dbReference type="PANTHER" id="PTHR37816">
    <property type="entry name" value="YALI0E33011P"/>
    <property type="match status" value="1"/>
</dbReference>
<evidence type="ECO:0000313" key="1">
    <source>
        <dbReference type="EMBL" id="MBP2241061.1"/>
    </source>
</evidence>
<dbReference type="Gene3D" id="3.40.50.300">
    <property type="entry name" value="P-loop containing nucleotide triphosphate hydrolases"/>
    <property type="match status" value="1"/>
</dbReference>
<accession>A0ABS4RF94</accession>
<reference evidence="1 2" key="1">
    <citation type="submission" date="2021-03" db="EMBL/GenBank/DDBJ databases">
        <title>Genomic Encyclopedia of Type Strains, Phase IV (KMG-IV): sequencing the most valuable type-strain genomes for metagenomic binning, comparative biology and taxonomic classification.</title>
        <authorList>
            <person name="Goeker M."/>
        </authorList>
    </citation>
    <scope>NUCLEOTIDE SEQUENCE [LARGE SCALE GENOMIC DNA]</scope>
    <source>
        <strain evidence="1 2">DSM 26675</strain>
    </source>
</reference>
<keyword evidence="2" id="KW-1185">Reference proteome</keyword>
<dbReference type="PANTHER" id="PTHR37816:SF2">
    <property type="entry name" value="DNA TOPOLOGY MODULATION PROTEIN FLAR-RELATED PROTEIN"/>
    <property type="match status" value="1"/>
</dbReference>
<dbReference type="GO" id="GO:0016301">
    <property type="term" value="F:kinase activity"/>
    <property type="evidence" value="ECO:0007669"/>
    <property type="project" value="UniProtKB-KW"/>
</dbReference>
<evidence type="ECO:0000313" key="2">
    <source>
        <dbReference type="Proteomes" id="UP001519293"/>
    </source>
</evidence>
<dbReference type="EMBL" id="JAGIKZ010000007">
    <property type="protein sequence ID" value="MBP2241061.1"/>
    <property type="molecule type" value="Genomic_DNA"/>
</dbReference>
<dbReference type="InterPro" id="IPR027417">
    <property type="entry name" value="P-loop_NTPase"/>
</dbReference>
<organism evidence="1 2">
    <name type="scientific">Cytobacillus eiseniae</name>
    <dbReference type="NCBI Taxonomy" id="762947"/>
    <lineage>
        <taxon>Bacteria</taxon>
        <taxon>Bacillati</taxon>
        <taxon>Bacillota</taxon>
        <taxon>Bacilli</taxon>
        <taxon>Bacillales</taxon>
        <taxon>Bacillaceae</taxon>
        <taxon>Cytobacillus</taxon>
    </lineage>
</organism>
<dbReference type="Proteomes" id="UP001519293">
    <property type="component" value="Unassembled WGS sequence"/>
</dbReference>
<gene>
    <name evidence="1" type="ORF">J2Z40_001623</name>
</gene>
<protein>
    <submittedName>
        <fullName evidence="1">Adenylate kinase family enzyme</fullName>
    </submittedName>
</protein>
<comment type="caution">
    <text evidence="1">The sequence shown here is derived from an EMBL/GenBank/DDBJ whole genome shotgun (WGS) entry which is preliminary data.</text>
</comment>
<keyword evidence="1" id="KW-0808">Transferase</keyword>
<name>A0ABS4RF94_9BACI</name>
<proteinExistence type="predicted"/>
<keyword evidence="1" id="KW-0418">Kinase</keyword>
<dbReference type="SUPFAM" id="SSF52540">
    <property type="entry name" value="P-loop containing nucleoside triphosphate hydrolases"/>
    <property type="match status" value="1"/>
</dbReference>